<evidence type="ECO:0000259" key="2">
    <source>
        <dbReference type="Pfam" id="PF13403"/>
    </source>
</evidence>
<dbReference type="InterPro" id="IPR028992">
    <property type="entry name" value="Hedgehog/Intein_dom"/>
</dbReference>
<reference evidence="4" key="1">
    <citation type="journal article" date="2019" name="Int. J. Syst. Evol. Microbiol.">
        <title>The Global Catalogue of Microorganisms (GCM) 10K type strain sequencing project: providing services to taxonomists for standard genome sequencing and annotation.</title>
        <authorList>
            <consortium name="The Broad Institute Genomics Platform"/>
            <consortium name="The Broad Institute Genome Sequencing Center for Infectious Disease"/>
            <person name="Wu L."/>
            <person name="Ma J."/>
        </authorList>
    </citation>
    <scope>NUCLEOTIDE SEQUENCE [LARGE SCALE GENOMIC DNA]</scope>
    <source>
        <strain evidence="4">KCTC 42911</strain>
    </source>
</reference>
<dbReference type="SUPFAM" id="SSF51294">
    <property type="entry name" value="Hedgehog/intein (Hint) domain"/>
    <property type="match status" value="1"/>
</dbReference>
<feature type="region of interest" description="Disordered" evidence="1">
    <location>
        <begin position="222"/>
        <end position="241"/>
    </location>
</feature>
<name>A0ABV7TK71_9RHOB</name>
<evidence type="ECO:0000256" key="1">
    <source>
        <dbReference type="SAM" id="MobiDB-lite"/>
    </source>
</evidence>
<dbReference type="RefSeq" id="WP_386736975.1">
    <property type="nucleotide sequence ID" value="NZ_JBHRXI010000017.1"/>
</dbReference>
<protein>
    <submittedName>
        <fullName evidence="3">Hint domain-containing protein</fullName>
    </submittedName>
</protein>
<dbReference type="InterPro" id="IPR036844">
    <property type="entry name" value="Hint_dom_sf"/>
</dbReference>
<dbReference type="Pfam" id="PF13403">
    <property type="entry name" value="Hint_2"/>
    <property type="match status" value="1"/>
</dbReference>
<proteinExistence type="predicted"/>
<gene>
    <name evidence="3" type="ORF">ACFORG_18270</name>
</gene>
<dbReference type="EMBL" id="JBHRXI010000017">
    <property type="protein sequence ID" value="MFC3615705.1"/>
    <property type="molecule type" value="Genomic_DNA"/>
</dbReference>
<accession>A0ABV7TK71</accession>
<organism evidence="3 4">
    <name type="scientific">Lutimaribacter marinistellae</name>
    <dbReference type="NCBI Taxonomy" id="1820329"/>
    <lineage>
        <taxon>Bacteria</taxon>
        <taxon>Pseudomonadati</taxon>
        <taxon>Pseudomonadota</taxon>
        <taxon>Alphaproteobacteria</taxon>
        <taxon>Rhodobacterales</taxon>
        <taxon>Roseobacteraceae</taxon>
        <taxon>Lutimaribacter</taxon>
    </lineage>
</organism>
<comment type="caution">
    <text evidence="3">The sequence shown here is derived from an EMBL/GenBank/DDBJ whole genome shotgun (WGS) entry which is preliminary data.</text>
</comment>
<dbReference type="Proteomes" id="UP001595629">
    <property type="component" value="Unassembled WGS sequence"/>
</dbReference>
<evidence type="ECO:0000313" key="4">
    <source>
        <dbReference type="Proteomes" id="UP001595629"/>
    </source>
</evidence>
<evidence type="ECO:0000313" key="3">
    <source>
        <dbReference type="EMBL" id="MFC3615705.1"/>
    </source>
</evidence>
<sequence>MFEWLERRAVQDRREEMPSPIGDGLLITGHTGLMAGTQVASNLGWRAVEELRVGEKVLTFDNAMQTVTDIQRDRLVLPECELGEDHLPIHVPEGALYNRCDLWLMPEQGMLIECDAVHDAVGEPYAVVPARLLCGLRGIDRGRPAHALEVVTLAFARDEAVYVEGGMLAYCPRPVALFPGGDDVGRGLYERVDGRAGRFLMKCLREDDDIRAVASPPECMPAGIPSSHVRPRRPAMIAEHP</sequence>
<feature type="domain" description="Hedgehog/Intein (Hint)" evidence="2">
    <location>
        <begin position="33"/>
        <end position="165"/>
    </location>
</feature>
<keyword evidence="4" id="KW-1185">Reference proteome</keyword>